<evidence type="ECO:0000313" key="1">
    <source>
        <dbReference type="EMBL" id="MPW21570.1"/>
    </source>
</evidence>
<dbReference type="AlphaFoldDB" id="A0A7X1TJH8"/>
<sequence>MADFSEEYRGYVIYVQVFNTPDGMADIWCRICNSSDAPLSFLTGGMTRLGGGPFEPATAYDVGMYYGMGVIDGYLGKDVS</sequence>
<dbReference type="RefSeq" id="WP_152765464.1">
    <property type="nucleotide sequence ID" value="NZ_WHNP01000046.1"/>
</dbReference>
<comment type="caution">
    <text evidence="1">The sequence shown here is derived from an EMBL/GenBank/DDBJ whole genome shotgun (WGS) entry which is preliminary data.</text>
</comment>
<accession>A0A7X1TJH8</accession>
<dbReference type="EMBL" id="WHNP01000046">
    <property type="protein sequence ID" value="MPW21570.1"/>
    <property type="molecule type" value="Genomic_DNA"/>
</dbReference>
<protein>
    <submittedName>
        <fullName evidence="1">Uncharacterized protein</fullName>
    </submittedName>
</protein>
<organism evidence="1 2">
    <name type="scientific">Paraburkholderia franconis</name>
    <dbReference type="NCBI Taxonomy" id="2654983"/>
    <lineage>
        <taxon>Bacteria</taxon>
        <taxon>Pseudomonadati</taxon>
        <taxon>Pseudomonadota</taxon>
        <taxon>Betaproteobacteria</taxon>
        <taxon>Burkholderiales</taxon>
        <taxon>Burkholderiaceae</taxon>
        <taxon>Paraburkholderia</taxon>
    </lineage>
</organism>
<proteinExistence type="predicted"/>
<keyword evidence="2" id="KW-1185">Reference proteome</keyword>
<gene>
    <name evidence="1" type="ORF">GCT13_33045</name>
</gene>
<dbReference type="Proteomes" id="UP000484381">
    <property type="component" value="Unassembled WGS sequence"/>
</dbReference>
<reference evidence="1 2" key="1">
    <citation type="submission" date="2019-10" db="EMBL/GenBank/DDBJ databases">
        <title>Paraburkholderia sp. isolated from nodules of Mimosa pudica from Brazilian Atlantic Forest soils.</title>
        <authorList>
            <person name="Paulitsch F."/>
            <person name="Hungria M."/>
            <person name="Dall'Agnol R."/>
        </authorList>
    </citation>
    <scope>NUCLEOTIDE SEQUENCE [LARGE SCALE GENOMIC DNA]</scope>
    <source>
        <strain evidence="1 2">CNPSo 3157</strain>
    </source>
</reference>
<evidence type="ECO:0000313" key="2">
    <source>
        <dbReference type="Proteomes" id="UP000484381"/>
    </source>
</evidence>
<name>A0A7X1TJH8_9BURK</name>